<evidence type="ECO:0000256" key="3">
    <source>
        <dbReference type="ARBA" id="ARBA00022840"/>
    </source>
</evidence>
<feature type="domain" description="Aspartyl/Glutamyl-tRNA(Gln) amidotransferase subunit B/E catalytic" evidence="7">
    <location>
        <begin position="48"/>
        <end position="502"/>
    </location>
</feature>
<dbReference type="Proteomes" id="UP000702544">
    <property type="component" value="Unassembled WGS sequence"/>
</dbReference>
<dbReference type="InterPro" id="IPR014746">
    <property type="entry name" value="Gln_synth/guanido_kin_cat_dom"/>
</dbReference>
<dbReference type="PANTHER" id="PTHR11659:SF2">
    <property type="entry name" value="GLUTAMYL-TRNA(GLN) AMIDOTRANSFERASE SUBUNIT E"/>
    <property type="match status" value="1"/>
</dbReference>
<accession>A0AAE5CDM2</accession>
<dbReference type="SUPFAM" id="SSF55261">
    <property type="entry name" value="GAD domain-like"/>
    <property type="match status" value="1"/>
</dbReference>
<feature type="region of interest" description="Disordered" evidence="6">
    <location>
        <begin position="1"/>
        <end position="24"/>
    </location>
</feature>
<sequence length="691" mass="77013">MSQDLEPKQYGVRPPPELNPRTDPVLDFPDADYGELEPEDYRTLGFMSGLEVHQQLLTRSKLFCRCPAGRYVDEYDAEVLRHMRPTLSELGEYDGTALMEFKTRKEIVYQLERGSVCTYEMDDTPPFEIDGEAVRIAIEIAELLDLNLVSELHVMRKQYLDGSIPTGFQRTAMVGLTGTIPFRVPELGVNRELRIRQLSLEEDACREIADVGHYITFRTDRLGMPLTETVTEPDLANPLEVQAAGRLLARVVQATGKVRRGPGAARQDVNVSVAGGRRIEIKGVDNHRNLPRLVHVEAYRQLNLLRVRAELQNRGVDPEMLTVPETGLPWEVTPHAVDAASAVSPCEYAPIRDALEREEKVIGVRLPGFGGLLGHRTQPGVTFAREFADRIRVIACPVHRPFIIHSDLTDYGLDPRQWRALSKQLRVEQGDVMVVVWMPESDAATAVREIFIRAREALVGIPAETRQAFSDGTTGFERILPGPDRMYPDTDTPPVRIRDELVLEVREGLPETPWARESRYEALGLDPEPARRLAAAPWAELFDALAPAPGAPARRFADVLETRIPHHRRNGAIDYLPSAQRLDPLVRAVESGAIRPEAMERALDDLIDAPDRSVDKVLAPYRPGPDDDAELERAVADAAARAEALAGKPAEAVLRWAMGEVMPRFLGRVDPSRVRQRLIAALQLAGTEVAG</sequence>
<dbReference type="Pfam" id="PF02934">
    <property type="entry name" value="GatB_N"/>
    <property type="match status" value="1"/>
</dbReference>
<dbReference type="InterPro" id="IPR017959">
    <property type="entry name" value="Asn/Gln-tRNA_amidoTrfase_suB/E"/>
</dbReference>
<name>A0AAE5CDM2_9BACT</name>
<dbReference type="GO" id="GO:0006412">
    <property type="term" value="P:translation"/>
    <property type="evidence" value="ECO:0007669"/>
    <property type="project" value="UniProtKB-KW"/>
</dbReference>
<dbReference type="Gene3D" id="3.30.1360.30">
    <property type="entry name" value="GAD-like domain"/>
    <property type="match status" value="1"/>
</dbReference>
<dbReference type="SUPFAM" id="SSF55931">
    <property type="entry name" value="Glutamine synthetase/guanido kinase"/>
    <property type="match status" value="1"/>
</dbReference>
<comment type="caution">
    <text evidence="8">The sequence shown here is derived from an EMBL/GenBank/DDBJ whole genome shotgun (WGS) entry which is preliminary data.</text>
</comment>
<evidence type="ECO:0000256" key="4">
    <source>
        <dbReference type="ARBA" id="ARBA00022917"/>
    </source>
</evidence>
<dbReference type="InterPro" id="IPR004414">
    <property type="entry name" value="GatE"/>
</dbReference>
<keyword evidence="1" id="KW-0436">Ligase</keyword>
<protein>
    <submittedName>
        <fullName evidence="8">Glu-tRNA(Gln) amidotransferase subunit GatE</fullName>
    </submittedName>
</protein>
<dbReference type="HAMAP" id="MF_00588">
    <property type="entry name" value="GatE"/>
    <property type="match status" value="1"/>
</dbReference>
<comment type="catalytic activity">
    <reaction evidence="5">
        <text>L-glutamyl-tRNA(Gln) + L-glutamine + ATP + H2O = L-glutaminyl-tRNA(Gln) + L-glutamate + ADP + phosphate + H(+)</text>
        <dbReference type="Rhea" id="RHEA:17521"/>
        <dbReference type="Rhea" id="RHEA-COMP:9681"/>
        <dbReference type="Rhea" id="RHEA-COMP:9684"/>
        <dbReference type="ChEBI" id="CHEBI:15377"/>
        <dbReference type="ChEBI" id="CHEBI:15378"/>
        <dbReference type="ChEBI" id="CHEBI:29985"/>
        <dbReference type="ChEBI" id="CHEBI:30616"/>
        <dbReference type="ChEBI" id="CHEBI:43474"/>
        <dbReference type="ChEBI" id="CHEBI:58359"/>
        <dbReference type="ChEBI" id="CHEBI:78520"/>
        <dbReference type="ChEBI" id="CHEBI:78521"/>
        <dbReference type="ChEBI" id="CHEBI:456216"/>
    </reaction>
</comment>
<evidence type="ECO:0000256" key="1">
    <source>
        <dbReference type="ARBA" id="ARBA00022598"/>
    </source>
</evidence>
<evidence type="ECO:0000256" key="5">
    <source>
        <dbReference type="ARBA" id="ARBA00047913"/>
    </source>
</evidence>
<keyword evidence="3" id="KW-0067">ATP-binding</keyword>
<dbReference type="GO" id="GO:0005737">
    <property type="term" value="C:cytoplasm"/>
    <property type="evidence" value="ECO:0007669"/>
    <property type="project" value="InterPro"/>
</dbReference>
<evidence type="ECO:0000313" key="9">
    <source>
        <dbReference type="Proteomes" id="UP000702544"/>
    </source>
</evidence>
<evidence type="ECO:0000313" key="8">
    <source>
        <dbReference type="EMBL" id="NIR76064.1"/>
    </source>
</evidence>
<dbReference type="AlphaFoldDB" id="A0AAE5CDM2"/>
<dbReference type="GO" id="GO:0004812">
    <property type="term" value="F:aminoacyl-tRNA ligase activity"/>
    <property type="evidence" value="ECO:0007669"/>
    <property type="project" value="InterPro"/>
</dbReference>
<dbReference type="GO" id="GO:0005524">
    <property type="term" value="F:ATP binding"/>
    <property type="evidence" value="ECO:0007669"/>
    <property type="project" value="UniProtKB-KW"/>
</dbReference>
<evidence type="ECO:0000259" key="7">
    <source>
        <dbReference type="Pfam" id="PF02934"/>
    </source>
</evidence>
<reference evidence="8 9" key="1">
    <citation type="submission" date="2020-01" db="EMBL/GenBank/DDBJ databases">
        <title>Genomes assembled from Gulf of Kutch pelagic sediment metagenomes.</title>
        <authorList>
            <person name="Chandrashekar M."/>
            <person name="Mahajan M.S."/>
            <person name="Dave K.J."/>
            <person name="Vatsa P."/>
            <person name="Nathani N.M."/>
        </authorList>
    </citation>
    <scope>NUCLEOTIDE SEQUENCE [LARGE SCALE GENOMIC DNA]</scope>
    <source>
        <strain evidence="8">KS3-K002</strain>
    </source>
</reference>
<dbReference type="NCBIfam" id="NF003107">
    <property type="entry name" value="PRK04028.1"/>
    <property type="match status" value="1"/>
</dbReference>
<dbReference type="InterPro" id="IPR006075">
    <property type="entry name" value="Asn/Gln-tRNA_Trfase_suB/E_cat"/>
</dbReference>
<dbReference type="PANTHER" id="PTHR11659">
    <property type="entry name" value="GLUTAMYL-TRNA GLN AMIDOTRANSFERASE SUBUNIT B MITOCHONDRIAL AND PROKARYOTIC PET112-RELATED"/>
    <property type="match status" value="1"/>
</dbReference>
<dbReference type="EMBL" id="JAACAK010000113">
    <property type="protein sequence ID" value="NIR76064.1"/>
    <property type="molecule type" value="Genomic_DNA"/>
</dbReference>
<dbReference type="NCBIfam" id="TIGR00134">
    <property type="entry name" value="gatE_arch"/>
    <property type="match status" value="1"/>
</dbReference>
<evidence type="ECO:0000256" key="2">
    <source>
        <dbReference type="ARBA" id="ARBA00022741"/>
    </source>
</evidence>
<organism evidence="8 9">
    <name type="scientific">Candidatus Kutchimonas denitrificans</name>
    <dbReference type="NCBI Taxonomy" id="3056748"/>
    <lineage>
        <taxon>Bacteria</taxon>
        <taxon>Pseudomonadati</taxon>
        <taxon>Gemmatimonadota</taxon>
        <taxon>Gemmatimonadia</taxon>
        <taxon>Candidatus Palauibacterales</taxon>
        <taxon>Candidatus Palauibacteraceae</taxon>
        <taxon>Candidatus Kutchimonas</taxon>
    </lineage>
</organism>
<evidence type="ECO:0000256" key="6">
    <source>
        <dbReference type="SAM" id="MobiDB-lite"/>
    </source>
</evidence>
<dbReference type="InterPro" id="IPR003789">
    <property type="entry name" value="Asn/Gln_tRNA_amidoTrase-B-like"/>
</dbReference>
<keyword evidence="4" id="KW-0648">Protein biosynthesis</keyword>
<keyword evidence="2" id="KW-0547">Nucleotide-binding</keyword>
<gene>
    <name evidence="8" type="primary">gatE</name>
    <name evidence="8" type="ORF">GWO12_13295</name>
</gene>
<dbReference type="GO" id="GO:0070681">
    <property type="term" value="P:glutaminyl-tRNAGln biosynthesis via transamidation"/>
    <property type="evidence" value="ECO:0007669"/>
    <property type="project" value="TreeGrafter"/>
</dbReference>
<dbReference type="SUPFAM" id="SSF89095">
    <property type="entry name" value="GatB/YqeY motif"/>
    <property type="match status" value="1"/>
</dbReference>
<proteinExistence type="inferred from homology"/>
<dbReference type="InterPro" id="IPR004115">
    <property type="entry name" value="GAD-like_sf"/>
</dbReference>
<dbReference type="GO" id="GO:0050567">
    <property type="term" value="F:glutaminyl-tRNA synthase (glutamine-hydrolyzing) activity"/>
    <property type="evidence" value="ECO:0007669"/>
    <property type="project" value="TreeGrafter"/>
</dbReference>